<dbReference type="InterPro" id="IPR003313">
    <property type="entry name" value="AraC-bd"/>
</dbReference>
<evidence type="ECO:0000256" key="4">
    <source>
        <dbReference type="ARBA" id="ARBA00023163"/>
    </source>
</evidence>
<dbReference type="EMBL" id="BOVK01000051">
    <property type="protein sequence ID" value="GIQ70533.1"/>
    <property type="molecule type" value="Genomic_DNA"/>
</dbReference>
<dbReference type="Pfam" id="PF12833">
    <property type="entry name" value="HTH_18"/>
    <property type="match status" value="1"/>
</dbReference>
<organism evidence="6 7">
    <name type="scientific">Xylanibacillus composti</name>
    <dbReference type="NCBI Taxonomy" id="1572762"/>
    <lineage>
        <taxon>Bacteria</taxon>
        <taxon>Bacillati</taxon>
        <taxon>Bacillota</taxon>
        <taxon>Bacilli</taxon>
        <taxon>Bacillales</taxon>
        <taxon>Paenibacillaceae</taxon>
        <taxon>Xylanibacillus</taxon>
    </lineage>
</organism>
<accession>A0A8J4H8D8</accession>
<dbReference type="Pfam" id="PF02311">
    <property type="entry name" value="AraC_binding"/>
    <property type="match status" value="1"/>
</dbReference>
<gene>
    <name evidence="6" type="ORF">XYCOK13_33570</name>
</gene>
<keyword evidence="2" id="KW-0238">DNA-binding</keyword>
<evidence type="ECO:0000313" key="7">
    <source>
        <dbReference type="Proteomes" id="UP000677918"/>
    </source>
</evidence>
<dbReference type="AlphaFoldDB" id="A0A8J4H8D8"/>
<dbReference type="PROSITE" id="PS01124">
    <property type="entry name" value="HTH_ARAC_FAMILY_2"/>
    <property type="match status" value="1"/>
</dbReference>
<dbReference type="RefSeq" id="WP_213413354.1">
    <property type="nucleotide sequence ID" value="NZ_BOVK01000051.1"/>
</dbReference>
<keyword evidence="4" id="KW-0804">Transcription</keyword>
<dbReference type="InterPro" id="IPR050204">
    <property type="entry name" value="AraC_XylS_family_regulators"/>
</dbReference>
<name>A0A8J4H8D8_9BACL</name>
<dbReference type="SUPFAM" id="SSF51215">
    <property type="entry name" value="Regulatory protein AraC"/>
    <property type="match status" value="1"/>
</dbReference>
<dbReference type="GO" id="GO:0043565">
    <property type="term" value="F:sequence-specific DNA binding"/>
    <property type="evidence" value="ECO:0007669"/>
    <property type="project" value="InterPro"/>
</dbReference>
<dbReference type="InterPro" id="IPR009057">
    <property type="entry name" value="Homeodomain-like_sf"/>
</dbReference>
<dbReference type="SUPFAM" id="SSF46689">
    <property type="entry name" value="Homeodomain-like"/>
    <property type="match status" value="2"/>
</dbReference>
<dbReference type="GO" id="GO:0003700">
    <property type="term" value="F:DNA-binding transcription factor activity"/>
    <property type="evidence" value="ECO:0007669"/>
    <property type="project" value="InterPro"/>
</dbReference>
<dbReference type="InterPro" id="IPR020449">
    <property type="entry name" value="Tscrpt_reg_AraC-type_HTH"/>
</dbReference>
<dbReference type="SMART" id="SM00342">
    <property type="entry name" value="HTH_ARAC"/>
    <property type="match status" value="1"/>
</dbReference>
<dbReference type="Gene3D" id="2.60.120.280">
    <property type="entry name" value="Regulatory protein AraC"/>
    <property type="match status" value="1"/>
</dbReference>
<comment type="caution">
    <text evidence="6">The sequence shown here is derived from an EMBL/GenBank/DDBJ whole genome shotgun (WGS) entry which is preliminary data.</text>
</comment>
<dbReference type="PRINTS" id="PR00032">
    <property type="entry name" value="HTHARAC"/>
</dbReference>
<dbReference type="Proteomes" id="UP000677918">
    <property type="component" value="Unassembled WGS sequence"/>
</dbReference>
<evidence type="ECO:0000256" key="2">
    <source>
        <dbReference type="ARBA" id="ARBA00023125"/>
    </source>
</evidence>
<dbReference type="Gene3D" id="1.10.10.60">
    <property type="entry name" value="Homeodomain-like"/>
    <property type="match status" value="2"/>
</dbReference>
<keyword evidence="3" id="KW-0010">Activator</keyword>
<dbReference type="PANTHER" id="PTHR46796:SF2">
    <property type="entry name" value="TRANSCRIPTIONAL REGULATORY PROTEIN"/>
    <property type="match status" value="1"/>
</dbReference>
<dbReference type="PANTHER" id="PTHR46796">
    <property type="entry name" value="HTH-TYPE TRANSCRIPTIONAL ACTIVATOR RHAS-RELATED"/>
    <property type="match status" value="1"/>
</dbReference>
<dbReference type="InterPro" id="IPR018062">
    <property type="entry name" value="HTH_AraC-typ_CS"/>
</dbReference>
<evidence type="ECO:0000256" key="1">
    <source>
        <dbReference type="ARBA" id="ARBA00023015"/>
    </source>
</evidence>
<dbReference type="InterPro" id="IPR018060">
    <property type="entry name" value="HTH_AraC"/>
</dbReference>
<protein>
    <recommendedName>
        <fullName evidence="5">HTH araC/xylS-type domain-containing protein</fullName>
    </recommendedName>
</protein>
<keyword evidence="1" id="KW-0805">Transcription regulation</keyword>
<feature type="domain" description="HTH araC/xylS-type" evidence="5">
    <location>
        <begin position="176"/>
        <end position="276"/>
    </location>
</feature>
<dbReference type="InterPro" id="IPR037923">
    <property type="entry name" value="HTH-like"/>
</dbReference>
<evidence type="ECO:0000313" key="6">
    <source>
        <dbReference type="EMBL" id="GIQ70533.1"/>
    </source>
</evidence>
<dbReference type="PROSITE" id="PS00041">
    <property type="entry name" value="HTH_ARAC_FAMILY_1"/>
    <property type="match status" value="1"/>
</dbReference>
<evidence type="ECO:0000259" key="5">
    <source>
        <dbReference type="PROSITE" id="PS01124"/>
    </source>
</evidence>
<proteinExistence type="predicted"/>
<keyword evidence="7" id="KW-1185">Reference proteome</keyword>
<reference evidence="6" key="1">
    <citation type="submission" date="2021-04" db="EMBL/GenBank/DDBJ databases">
        <title>Draft genome sequence of Xylanibacillus composti strain K13.</title>
        <authorList>
            <person name="Uke A."/>
            <person name="Chhe C."/>
            <person name="Baramee S."/>
            <person name="Kosugi A."/>
        </authorList>
    </citation>
    <scope>NUCLEOTIDE SEQUENCE</scope>
    <source>
        <strain evidence="6">K13</strain>
    </source>
</reference>
<sequence length="277" mass="31551">MDQTQVRRYVFTLPPAQPLPIRVESLGHNPNQESVSRPDGYPMFHWLHTEAGEGKLWLEGQAFTLPAHTGILIYPHVPHAYRASDPQWVTQYLTFQGNAVDSILAAAGIRQSTMFRWQPDSPLTGLLEQMMRRRETWSDMLGLETSTETYHFLLYLGRYGQAGTRTSAAAGMRSLQTVLDWMEQNVDNPNIGLKEMAQVLGLSSRRLHALFQQSFASSPYAYFVSLRMRKAKEMLGQQPALTVKEIAARCGFRDTSHFVATFRKHTGLPPEQYRKLH</sequence>
<evidence type="ECO:0000256" key="3">
    <source>
        <dbReference type="ARBA" id="ARBA00023159"/>
    </source>
</evidence>